<evidence type="ECO:0000259" key="1">
    <source>
        <dbReference type="PROSITE" id="PS51186"/>
    </source>
</evidence>
<dbReference type="STRING" id="1080227.A8L45_16395"/>
<protein>
    <submittedName>
        <fullName evidence="2">GCN5 family acetyltransferase</fullName>
    </submittedName>
</protein>
<dbReference type="PROSITE" id="PS51186">
    <property type="entry name" value="GNAT"/>
    <property type="match status" value="1"/>
</dbReference>
<evidence type="ECO:0000313" key="2">
    <source>
        <dbReference type="EMBL" id="ODA31584.1"/>
    </source>
</evidence>
<evidence type="ECO:0000313" key="3">
    <source>
        <dbReference type="Proteomes" id="UP000094936"/>
    </source>
</evidence>
<dbReference type="InterPro" id="IPR016181">
    <property type="entry name" value="Acyl_CoA_acyltransferase"/>
</dbReference>
<dbReference type="PANTHER" id="PTHR43451:SF1">
    <property type="entry name" value="ACETYLTRANSFERASE"/>
    <property type="match status" value="1"/>
</dbReference>
<gene>
    <name evidence="2" type="ORF">A8L45_16395</name>
</gene>
<dbReference type="PANTHER" id="PTHR43451">
    <property type="entry name" value="ACETYLTRANSFERASE (GNAT) FAMILY PROTEIN"/>
    <property type="match status" value="1"/>
</dbReference>
<keyword evidence="2" id="KW-0808">Transferase</keyword>
<dbReference type="Gene3D" id="3.40.630.30">
    <property type="match status" value="1"/>
</dbReference>
<dbReference type="InterPro" id="IPR000182">
    <property type="entry name" value="GNAT_dom"/>
</dbReference>
<keyword evidence="3" id="KW-1185">Reference proteome</keyword>
<dbReference type="SUPFAM" id="SSF55729">
    <property type="entry name" value="Acyl-CoA N-acyltransferases (Nat)"/>
    <property type="match status" value="1"/>
</dbReference>
<dbReference type="OrthoDB" id="9789605at2"/>
<organism evidence="2 3">
    <name type="scientific">Veronia pacifica</name>
    <dbReference type="NCBI Taxonomy" id="1080227"/>
    <lineage>
        <taxon>Bacteria</taxon>
        <taxon>Pseudomonadati</taxon>
        <taxon>Pseudomonadota</taxon>
        <taxon>Gammaproteobacteria</taxon>
        <taxon>Vibrionales</taxon>
        <taxon>Vibrionaceae</taxon>
        <taxon>Veronia</taxon>
    </lineage>
</organism>
<dbReference type="Proteomes" id="UP000094936">
    <property type="component" value="Unassembled WGS sequence"/>
</dbReference>
<dbReference type="EMBL" id="LYBM01000033">
    <property type="protein sequence ID" value="ODA31584.1"/>
    <property type="molecule type" value="Genomic_DNA"/>
</dbReference>
<comment type="caution">
    <text evidence="2">The sequence shown here is derived from an EMBL/GenBank/DDBJ whole genome shotgun (WGS) entry which is preliminary data.</text>
</comment>
<name>A0A1C3EEG4_9GAMM</name>
<accession>A0A1C3EEG4</accession>
<proteinExistence type="predicted"/>
<reference evidence="2 3" key="1">
    <citation type="submission" date="2016-05" db="EMBL/GenBank/DDBJ databases">
        <title>Genomic Taxonomy of the Vibrionaceae.</title>
        <authorList>
            <person name="Gomez-Gil B."/>
            <person name="Enciso-Ibarra J."/>
        </authorList>
    </citation>
    <scope>NUCLEOTIDE SEQUENCE [LARGE SCALE GENOMIC DNA]</scope>
    <source>
        <strain evidence="2 3">CAIM 1920</strain>
    </source>
</reference>
<dbReference type="InterPro" id="IPR052564">
    <property type="entry name" value="N-acetyltrans/Recomb-assoc"/>
</dbReference>
<sequence length="155" mass="17721">MEISIINLNESHARSISKLISPLVEKYIFPTIDISMRHILLDSMSTENIEKYLASDYQYIGAFNEKSEIVGVAAIRGGTHLYHLFVRDDYQGNGLSRQLWQQIKYEVIDEKHPGRFTVNSSVNAESVYLKLGFQRMDGIRNRNGMVDIPMVLEPA</sequence>
<feature type="domain" description="N-acetyltransferase" evidence="1">
    <location>
        <begin position="18"/>
        <end position="155"/>
    </location>
</feature>
<dbReference type="Pfam" id="PF13673">
    <property type="entry name" value="Acetyltransf_10"/>
    <property type="match status" value="1"/>
</dbReference>
<dbReference type="CDD" id="cd04301">
    <property type="entry name" value="NAT_SF"/>
    <property type="match status" value="1"/>
</dbReference>
<dbReference type="GO" id="GO:0016747">
    <property type="term" value="F:acyltransferase activity, transferring groups other than amino-acyl groups"/>
    <property type="evidence" value="ECO:0007669"/>
    <property type="project" value="InterPro"/>
</dbReference>
<dbReference type="AlphaFoldDB" id="A0A1C3EEG4"/>